<evidence type="ECO:0000256" key="15">
    <source>
        <dbReference type="RuleBase" id="RU368103"/>
    </source>
</evidence>
<evidence type="ECO:0000256" key="6">
    <source>
        <dbReference type="ARBA" id="ARBA00022617"/>
    </source>
</evidence>
<comment type="function">
    <text evidence="15">Component of the cytochrome c oxidase, the last enzyme in the mitochondrial electron transport chain which drives oxidative phosphorylation. The respiratory chain contains 3 multisubunit complexes succinate dehydrogenase (complex II, CII), ubiquinol-cytochrome c oxidoreductase (cytochrome b-c1 complex, complex III, CIII) and cytochrome c oxidase (complex IV, CIV), that cooperate to transfer electrons derived from NADH and succinate to molecular oxygen, creating an electrochemical gradient over the inner membrane that drives transmembrane transport and the ATP synthase. Cytochrome c oxidase is the component of the respiratory chain that catalyzes the reduction of oxygen to water. Electrons originating from reduced cytochrome c in the intermembrane space (IMS) are transferred via the dinuclear copper A center (CU(A)) of subunit 2 and heme A of subunit 1 to the active site in subunit 1, a binuclear center (BNC) formed by heme A3 and copper B (CU(B)). The BNC reduces molecular oxygen to 2 water molecules using 4 electrons from cytochrome c in the IMS and 4 protons from the mitochondrial matrix.</text>
</comment>
<evidence type="ECO:0000256" key="14">
    <source>
        <dbReference type="ARBA" id="ARBA00031049"/>
    </source>
</evidence>
<dbReference type="InterPro" id="IPR003204">
    <property type="entry name" value="Cyt_c_oxidase_su5A/6"/>
</dbReference>
<keyword evidence="6 15" id="KW-0349">Heme</keyword>
<keyword evidence="9" id="KW-0832">Ubl conjugation</keyword>
<evidence type="ECO:0000256" key="5">
    <source>
        <dbReference type="ARBA" id="ARBA00022553"/>
    </source>
</evidence>
<accession>A0A8J5BWD5</accession>
<comment type="subcellular location">
    <subcellularLocation>
        <location evidence="1 15">Mitochondrion inner membrane</location>
        <topology evidence="1 15">Peripheral membrane protein</topology>
        <orientation evidence="1 15">Matrix side</orientation>
    </subcellularLocation>
</comment>
<evidence type="ECO:0000256" key="13">
    <source>
        <dbReference type="ARBA" id="ARBA00023136"/>
    </source>
</evidence>
<evidence type="ECO:0000313" key="17">
    <source>
        <dbReference type="Proteomes" id="UP000770661"/>
    </source>
</evidence>
<dbReference type="Proteomes" id="UP000770661">
    <property type="component" value="Unassembled WGS sequence"/>
</dbReference>
<evidence type="ECO:0000256" key="8">
    <source>
        <dbReference type="ARBA" id="ARBA00022792"/>
    </source>
</evidence>
<name>A0A8J5BWD5_CHIOP</name>
<dbReference type="GO" id="GO:0045277">
    <property type="term" value="C:respiratory chain complex IV"/>
    <property type="evidence" value="ECO:0007669"/>
    <property type="project" value="UniProtKB-UniRule"/>
</dbReference>
<dbReference type="EMBL" id="JACEEZ010023204">
    <property type="protein sequence ID" value="KAG0711588.1"/>
    <property type="molecule type" value="Genomic_DNA"/>
</dbReference>
<keyword evidence="8 15" id="KW-0999">Mitochondrion inner membrane</keyword>
<comment type="pathway">
    <text evidence="2 15">Energy metabolism; oxidative phosphorylation.</text>
</comment>
<comment type="caution">
    <text evidence="16">The sequence shown here is derived from an EMBL/GenBank/DDBJ whole genome shotgun (WGS) entry which is preliminary data.</text>
</comment>
<dbReference type="FunFam" id="1.25.40.40:FF:000002">
    <property type="entry name" value="cytochrome c oxidase subunit 5A, mitochondrial"/>
    <property type="match status" value="1"/>
</dbReference>
<evidence type="ECO:0000256" key="2">
    <source>
        <dbReference type="ARBA" id="ARBA00004673"/>
    </source>
</evidence>
<dbReference type="CDD" id="cd00923">
    <property type="entry name" value="Cyt_c_Oxidase_Va"/>
    <property type="match status" value="1"/>
</dbReference>
<dbReference type="GO" id="GO:0005743">
    <property type="term" value="C:mitochondrial inner membrane"/>
    <property type="evidence" value="ECO:0007669"/>
    <property type="project" value="UniProtKB-SubCell"/>
</dbReference>
<reference evidence="16" key="1">
    <citation type="submission" date="2020-07" db="EMBL/GenBank/DDBJ databases">
        <title>The High-quality genome of the commercially important snow crab, Chionoecetes opilio.</title>
        <authorList>
            <person name="Jeong J.-H."/>
            <person name="Ryu S."/>
        </authorList>
    </citation>
    <scope>NUCLEOTIDE SEQUENCE</scope>
    <source>
        <strain evidence="16">MADBK_172401_WGS</strain>
        <tissue evidence="16">Digestive gland</tissue>
    </source>
</reference>
<keyword evidence="11 15" id="KW-0408">Iron</keyword>
<keyword evidence="12 15" id="KW-0496">Mitochondrion</keyword>
<evidence type="ECO:0000256" key="3">
    <source>
        <dbReference type="ARBA" id="ARBA00007972"/>
    </source>
</evidence>
<evidence type="ECO:0000256" key="9">
    <source>
        <dbReference type="ARBA" id="ARBA00022843"/>
    </source>
</evidence>
<dbReference type="PANTHER" id="PTHR14200:SF11">
    <property type="entry name" value="CYTOCHROME C OXIDASE SUBUNIT 5A, MITOCHONDRIAL"/>
    <property type="match status" value="1"/>
</dbReference>
<keyword evidence="13 15" id="KW-0472">Membrane</keyword>
<evidence type="ECO:0000313" key="16">
    <source>
        <dbReference type="EMBL" id="KAG0711588.1"/>
    </source>
</evidence>
<keyword evidence="7 15" id="KW-0479">Metal-binding</keyword>
<evidence type="ECO:0000256" key="12">
    <source>
        <dbReference type="ARBA" id="ARBA00023128"/>
    </source>
</evidence>
<keyword evidence="5" id="KW-0597">Phosphoprotein</keyword>
<gene>
    <name evidence="16" type="primary">COX5A</name>
    <name evidence="16" type="ORF">GWK47_020300</name>
</gene>
<dbReference type="SUPFAM" id="SSF48479">
    <property type="entry name" value="Cytochrome c oxidase subunit E"/>
    <property type="match status" value="1"/>
</dbReference>
<dbReference type="Pfam" id="PF02284">
    <property type="entry name" value="COX5A"/>
    <property type="match status" value="1"/>
</dbReference>
<dbReference type="UniPathway" id="UPA00705"/>
<comment type="subunit">
    <text evidence="15">Component of the cytochrome c oxidase (complex IV, CIV), a multisubunit enzyme composed of a catalytic core of 3 subunits and several supernumerary subunits. The complex exists as a monomer or a dimer and forms supercomplexes (SCs) in the inner mitochondrial membrane with ubiquinol-cytochrome c oxidoreductase (cytochrome b-c1 complex, complex III, CIII).</text>
</comment>
<evidence type="ECO:0000256" key="10">
    <source>
        <dbReference type="ARBA" id="ARBA00022946"/>
    </source>
</evidence>
<comment type="similarity">
    <text evidence="3 15">Belongs to the cytochrome c oxidase subunit 5A family.</text>
</comment>
<dbReference type="Gene3D" id="1.25.40.40">
    <property type="entry name" value="Cytochrome c oxidase, subunit Va/VI"/>
    <property type="match status" value="1"/>
</dbReference>
<keyword evidence="17" id="KW-1185">Reference proteome</keyword>
<sequence>MDDGKNSKELCMGVKAPIHGAIWSYDHRTDLVGSNQIGSHFMTDVVVVVVVGPHALTPRPDPLQPAVTTSTQAQGCEYTNTQLAHHYRCAPTDDTTTEMLRSALSRATCLTRASLLEPATRIPAGFGSRGDLTAGASLLPFSSPAGPCQHCIVKGVYAVPWAAASRSMSKHSTETDAELDARYEAYFSRSEIDAWETRKAMNDLCGMDLVPEPKIIIAALQACRRNNDFALAVRFLEAVREKCGNKQKEIYPYLLQEIGPTLQELGVNTPEELGYDKPELALASSVMTSKATLRPLYSFPRSHLDLLMK</sequence>
<evidence type="ECO:0000256" key="7">
    <source>
        <dbReference type="ARBA" id="ARBA00022723"/>
    </source>
</evidence>
<evidence type="ECO:0000256" key="1">
    <source>
        <dbReference type="ARBA" id="ARBA00004443"/>
    </source>
</evidence>
<dbReference type="GO" id="GO:0046872">
    <property type="term" value="F:metal ion binding"/>
    <property type="evidence" value="ECO:0007669"/>
    <property type="project" value="UniProtKB-UniRule"/>
</dbReference>
<proteinExistence type="inferred from homology"/>
<evidence type="ECO:0000256" key="11">
    <source>
        <dbReference type="ARBA" id="ARBA00023004"/>
    </source>
</evidence>
<keyword evidence="10 15" id="KW-0809">Transit peptide</keyword>
<evidence type="ECO:0000256" key="4">
    <source>
        <dbReference type="ARBA" id="ARBA00021968"/>
    </source>
</evidence>
<dbReference type="InterPro" id="IPR036545">
    <property type="entry name" value="Cyt_c_oxidase_su5A/6_sf"/>
</dbReference>
<dbReference type="PANTHER" id="PTHR14200">
    <property type="entry name" value="CYTOCHROME C OXIDASE POLYPEPTIDE"/>
    <property type="match status" value="1"/>
</dbReference>
<protein>
    <recommendedName>
        <fullName evidence="4 15">Cytochrome c oxidase subunit 5A, mitochondrial</fullName>
    </recommendedName>
    <alternativeName>
        <fullName evidence="14 15">Cytochrome c oxidase polypeptide Va</fullName>
    </alternativeName>
</protein>
<dbReference type="OrthoDB" id="5778907at2759"/>
<dbReference type="GO" id="GO:0006123">
    <property type="term" value="P:mitochondrial electron transport, cytochrome c to oxygen"/>
    <property type="evidence" value="ECO:0007669"/>
    <property type="project" value="UniProtKB-UniRule"/>
</dbReference>
<dbReference type="AlphaFoldDB" id="A0A8J5BWD5"/>
<organism evidence="16 17">
    <name type="scientific">Chionoecetes opilio</name>
    <name type="common">Atlantic snow crab</name>
    <name type="synonym">Cancer opilio</name>
    <dbReference type="NCBI Taxonomy" id="41210"/>
    <lineage>
        <taxon>Eukaryota</taxon>
        <taxon>Metazoa</taxon>
        <taxon>Ecdysozoa</taxon>
        <taxon>Arthropoda</taxon>
        <taxon>Crustacea</taxon>
        <taxon>Multicrustacea</taxon>
        <taxon>Malacostraca</taxon>
        <taxon>Eumalacostraca</taxon>
        <taxon>Eucarida</taxon>
        <taxon>Decapoda</taxon>
        <taxon>Pleocyemata</taxon>
        <taxon>Brachyura</taxon>
        <taxon>Eubrachyura</taxon>
        <taxon>Majoidea</taxon>
        <taxon>Majidae</taxon>
        <taxon>Chionoecetes</taxon>
    </lineage>
</organism>